<dbReference type="InterPro" id="IPR032806">
    <property type="entry name" value="YbfD_N"/>
</dbReference>
<dbReference type="PANTHER" id="PTHR30298:SF0">
    <property type="entry name" value="PROTEIN YBFL-RELATED"/>
    <property type="match status" value="1"/>
</dbReference>
<feature type="domain" description="H repeat-associated protein N-terminal" evidence="2">
    <location>
        <begin position="10"/>
        <end position="96"/>
    </location>
</feature>
<accession>A0ABT6F9I2</accession>
<feature type="domain" description="Transposase IS4-like" evidence="1">
    <location>
        <begin position="104"/>
        <end position="322"/>
    </location>
</feature>
<dbReference type="NCBIfam" id="NF033564">
    <property type="entry name" value="transpos_ISAs1"/>
    <property type="match status" value="1"/>
</dbReference>
<sequence>MPSPEISLARYFAELPDPRVDRTKRHGLTDILVIALCVVIAGADSWEEVERFGKAKEGWLRRFLALPNGIPSHDTFYRLFARLDPKKFGACVAGWLGSVCQATGLRHIAIDGKAVRSAPGDTFSECLHLVNAWAAENRVILGQETVAAGSHEIAAIPELLKVLALKGALVTIDAAGCQKGIAGHIRGEGGDYLLAVKGNQPSLLEAVQAVFDRACEADFAGFEHDGHEQVEDGHGRHEERYVTVVYDPGEMPPEWPDVAAVVLVERERSVKGKSTSTAHYYITSLRGTAEELGRLVRSHWTIENELHWVLDVAFGEDSNRTAAGHAGANLGLIRRVAASLLQQDPGRGSIKAKRLSAALDESYLIRALQGFPAN</sequence>
<gene>
    <name evidence="3" type="ORF">PZE19_10740</name>
</gene>
<dbReference type="Pfam" id="PF13808">
    <property type="entry name" value="DDE_Tnp_1_assoc"/>
    <property type="match status" value="1"/>
</dbReference>
<dbReference type="Pfam" id="PF01609">
    <property type="entry name" value="DDE_Tnp_1"/>
    <property type="match status" value="1"/>
</dbReference>
<dbReference type="PANTHER" id="PTHR30298">
    <property type="entry name" value="H REPEAT-ASSOCIATED PREDICTED TRANSPOSASE"/>
    <property type="match status" value="1"/>
</dbReference>
<evidence type="ECO:0000313" key="4">
    <source>
        <dbReference type="Proteomes" id="UP001216907"/>
    </source>
</evidence>
<evidence type="ECO:0000313" key="3">
    <source>
        <dbReference type="EMBL" id="MDG3004254.1"/>
    </source>
</evidence>
<keyword evidence="4" id="KW-1185">Reference proteome</keyword>
<dbReference type="InterPro" id="IPR002559">
    <property type="entry name" value="Transposase_11"/>
</dbReference>
<proteinExistence type="predicted"/>
<organism evidence="3 4">
    <name type="scientific">Paludisphaera mucosa</name>
    <dbReference type="NCBI Taxonomy" id="3030827"/>
    <lineage>
        <taxon>Bacteria</taxon>
        <taxon>Pseudomonadati</taxon>
        <taxon>Planctomycetota</taxon>
        <taxon>Planctomycetia</taxon>
        <taxon>Isosphaerales</taxon>
        <taxon>Isosphaeraceae</taxon>
        <taxon>Paludisphaera</taxon>
    </lineage>
</organism>
<evidence type="ECO:0000259" key="2">
    <source>
        <dbReference type="Pfam" id="PF13808"/>
    </source>
</evidence>
<dbReference type="InterPro" id="IPR051698">
    <property type="entry name" value="Transposase_11-like"/>
</dbReference>
<dbReference type="EMBL" id="JARRAG010000002">
    <property type="protein sequence ID" value="MDG3004254.1"/>
    <property type="molecule type" value="Genomic_DNA"/>
</dbReference>
<dbReference type="InterPro" id="IPR047647">
    <property type="entry name" value="ISAs1_transpos"/>
</dbReference>
<protein>
    <submittedName>
        <fullName evidence="3">ISAs1 family transposase</fullName>
    </submittedName>
</protein>
<comment type="caution">
    <text evidence="3">The sequence shown here is derived from an EMBL/GenBank/DDBJ whole genome shotgun (WGS) entry which is preliminary data.</text>
</comment>
<dbReference type="RefSeq" id="WP_277860615.1">
    <property type="nucleotide sequence ID" value="NZ_JARRAG010000002.1"/>
</dbReference>
<name>A0ABT6F9I2_9BACT</name>
<reference evidence="3 4" key="1">
    <citation type="submission" date="2023-03" db="EMBL/GenBank/DDBJ databases">
        <title>Paludisphaera mucosa sp. nov. a novel planctomycete from northern fen.</title>
        <authorList>
            <person name="Ivanova A."/>
        </authorList>
    </citation>
    <scope>NUCLEOTIDE SEQUENCE [LARGE SCALE GENOMIC DNA]</scope>
    <source>
        <strain evidence="3 4">Pla2</strain>
    </source>
</reference>
<dbReference type="Proteomes" id="UP001216907">
    <property type="component" value="Unassembled WGS sequence"/>
</dbReference>
<evidence type="ECO:0000259" key="1">
    <source>
        <dbReference type="Pfam" id="PF01609"/>
    </source>
</evidence>